<comment type="function">
    <text evidence="1">NDH-1 shuttles electrons from NADH, via FMN and iron-sulfur (Fe-S) centers, to quinones in the respiratory chain. The immediate electron acceptor for the enzyme in this species is believed to be ubiquinone. Couples the redox reaction to proton translocation (for every two electrons transferred, four hydrogen ions are translocated across the cytoplasmic membrane), and thus conserves the redox energy in a proton gradient.</text>
</comment>
<dbReference type="InterPro" id="IPR022885">
    <property type="entry name" value="NDH1_su_D/H"/>
</dbReference>
<keyword evidence="1" id="KW-0472">Membrane</keyword>
<dbReference type="GO" id="GO:0050136">
    <property type="term" value="F:NADH dehydrogenase (quinone) (non-electrogenic) activity"/>
    <property type="evidence" value="ECO:0007669"/>
    <property type="project" value="UniProtKB-UniRule"/>
</dbReference>
<dbReference type="GO" id="GO:0048038">
    <property type="term" value="F:quinone binding"/>
    <property type="evidence" value="ECO:0007669"/>
    <property type="project" value="UniProtKB-KW"/>
</dbReference>
<comment type="caution">
    <text evidence="3">The sequence shown here is derived from an EMBL/GenBank/DDBJ whole genome shotgun (WGS) entry which is preliminary data.</text>
</comment>
<comment type="subunit">
    <text evidence="1">NDH-1 is composed of 14 different subunits. Subunits NuoB, C, D, E, F, and G constitute the peripheral sector of the complex.</text>
</comment>
<gene>
    <name evidence="1" type="primary">nuoD</name>
    <name evidence="3" type="ORF">EG19_08810</name>
</gene>
<dbReference type="Gene3D" id="1.10.645.10">
    <property type="entry name" value="Cytochrome-c3 Hydrogenase, chain B"/>
    <property type="match status" value="1"/>
</dbReference>
<reference evidence="3 4" key="1">
    <citation type="submission" date="2014-04" db="EMBL/GenBank/DDBJ databases">
        <title>The Genome Sequence of Thermoanaerobaculum aquaticum MP-01, The First Cultivated Group 23 Acidobacterium.</title>
        <authorList>
            <person name="Stamps B.W."/>
            <person name="Losey N.A."/>
            <person name="Lawson P.A."/>
            <person name="Stevenson B.S."/>
        </authorList>
    </citation>
    <scope>NUCLEOTIDE SEQUENCE [LARGE SCALE GENOMIC DNA]</scope>
    <source>
        <strain evidence="3 4">MP-01</strain>
    </source>
</reference>
<dbReference type="STRING" id="1312852.EG19_08810"/>
<keyword evidence="4" id="KW-1185">Reference proteome</keyword>
<dbReference type="InterPro" id="IPR029014">
    <property type="entry name" value="NiFe-Hase_large"/>
</dbReference>
<evidence type="ECO:0000313" key="4">
    <source>
        <dbReference type="Proteomes" id="UP000027284"/>
    </source>
</evidence>
<comment type="catalytic activity">
    <reaction evidence="1">
        <text>a quinone + NADH + 5 H(+)(in) = a quinol + NAD(+) + 4 H(+)(out)</text>
        <dbReference type="Rhea" id="RHEA:57888"/>
        <dbReference type="ChEBI" id="CHEBI:15378"/>
        <dbReference type="ChEBI" id="CHEBI:24646"/>
        <dbReference type="ChEBI" id="CHEBI:57540"/>
        <dbReference type="ChEBI" id="CHEBI:57945"/>
        <dbReference type="ChEBI" id="CHEBI:132124"/>
    </reaction>
</comment>
<dbReference type="HAMAP" id="MF_01358">
    <property type="entry name" value="NDH1_NuoD"/>
    <property type="match status" value="1"/>
</dbReference>
<evidence type="ECO:0000313" key="3">
    <source>
        <dbReference type="EMBL" id="KDA52928.1"/>
    </source>
</evidence>
<dbReference type="NCBIfam" id="NF004739">
    <property type="entry name" value="PRK06075.1"/>
    <property type="match status" value="1"/>
</dbReference>
<dbReference type="NCBIfam" id="NF008974">
    <property type="entry name" value="PRK12322.1"/>
    <property type="match status" value="1"/>
</dbReference>
<dbReference type="EC" id="7.1.1.-" evidence="1"/>
<dbReference type="GO" id="GO:0051287">
    <property type="term" value="F:NAD binding"/>
    <property type="evidence" value="ECO:0007669"/>
    <property type="project" value="InterPro"/>
</dbReference>
<evidence type="ECO:0000259" key="2">
    <source>
        <dbReference type="Pfam" id="PF00346"/>
    </source>
</evidence>
<dbReference type="SUPFAM" id="SSF56762">
    <property type="entry name" value="HydB/Nqo4-like"/>
    <property type="match status" value="1"/>
</dbReference>
<dbReference type="PANTHER" id="PTHR11993:SF10">
    <property type="entry name" value="NADH DEHYDROGENASE [UBIQUINONE] IRON-SULFUR PROTEIN 2, MITOCHONDRIAL"/>
    <property type="match status" value="1"/>
</dbReference>
<keyword evidence="1" id="KW-0874">Quinone</keyword>
<dbReference type="InterPro" id="IPR001135">
    <property type="entry name" value="NADH_Q_OxRdtase_suD"/>
</dbReference>
<feature type="domain" description="NADH-quinone oxidoreductase subunit D" evidence="2">
    <location>
        <begin position="124"/>
        <end position="369"/>
    </location>
</feature>
<dbReference type="EMBL" id="JMFG01000038">
    <property type="protein sequence ID" value="KDA52928.1"/>
    <property type="molecule type" value="Genomic_DNA"/>
</dbReference>
<sequence length="369" mass="41839">MEATLLGGEEMEVSFGPQHPATHGVLRLLLKVDGEKIVDAKPIIGYLHRGTEKLFERETYPQCIPHTDRMDYTAAATNNQGFVGAVEKLMGITIPPRAAYIRMILAELQRIASHIIWLATHALDIGAVTPFFYTFEEREKILDLFEEYCGARLTLNTMRIGGVPWDLPEGWTDRCRKFVDELPKKIEDWERLLTNNRIWKARTVGVGVIDAEKAIAWGLTGPPLRGSGVKWDIRKVFPYDHYNEVEFDIPIGKNGDTYDRYLVRMEEMRQSVRIIRQCLDRLPDGPVMAWVPKVIRPPKGEVYFSVEGPKGELGYYIVSDGNVTPYRVRVRPPCFVNLQALPELVKGHLVADVVAVIGTLDIVLGEIDR</sequence>
<dbReference type="Proteomes" id="UP000027284">
    <property type="component" value="Unassembled WGS sequence"/>
</dbReference>
<dbReference type="AlphaFoldDB" id="A0A062XQ84"/>
<keyword evidence="1" id="KW-1278">Translocase</keyword>
<keyword evidence="1" id="KW-0830">Ubiquinone</keyword>
<comment type="similarity">
    <text evidence="1">Belongs to the complex I 49 kDa subunit family.</text>
</comment>
<keyword evidence="1" id="KW-0520">NAD</keyword>
<name>A0A062XQ84_9BACT</name>
<keyword evidence="3" id="KW-0560">Oxidoreductase</keyword>
<dbReference type="GO" id="GO:0005886">
    <property type="term" value="C:plasma membrane"/>
    <property type="evidence" value="ECO:0007669"/>
    <property type="project" value="UniProtKB-SubCell"/>
</dbReference>
<comment type="subcellular location">
    <subcellularLocation>
        <location evidence="1">Cell membrane</location>
        <topology evidence="1">Peripheral membrane protein</topology>
        <orientation evidence="1">Cytoplasmic side</orientation>
    </subcellularLocation>
</comment>
<accession>A0A062XQ84</accession>
<organism evidence="3 4">
    <name type="scientific">Thermoanaerobaculum aquaticum</name>
    <dbReference type="NCBI Taxonomy" id="1312852"/>
    <lineage>
        <taxon>Bacteria</taxon>
        <taxon>Pseudomonadati</taxon>
        <taxon>Acidobacteriota</taxon>
        <taxon>Thermoanaerobaculia</taxon>
        <taxon>Thermoanaerobaculales</taxon>
        <taxon>Thermoanaerobaculaceae</taxon>
        <taxon>Thermoanaerobaculum</taxon>
    </lineage>
</organism>
<protein>
    <recommendedName>
        <fullName evidence="1">NADH-quinone oxidoreductase subunit D</fullName>
        <ecNumber evidence="1">7.1.1.-</ecNumber>
    </recommendedName>
    <alternativeName>
        <fullName evidence="1">NADH dehydrogenase I subunit D</fullName>
    </alternativeName>
    <alternativeName>
        <fullName evidence="1">NDH-1 subunit D</fullName>
    </alternativeName>
</protein>
<dbReference type="Pfam" id="PF00346">
    <property type="entry name" value="Complex1_49kDa"/>
    <property type="match status" value="1"/>
</dbReference>
<keyword evidence="1" id="KW-0813">Transport</keyword>
<dbReference type="PANTHER" id="PTHR11993">
    <property type="entry name" value="NADH-UBIQUINONE OXIDOREDUCTASE 49 KDA SUBUNIT"/>
    <property type="match status" value="1"/>
</dbReference>
<keyword evidence="1" id="KW-1003">Cell membrane</keyword>
<evidence type="ECO:0000256" key="1">
    <source>
        <dbReference type="HAMAP-Rule" id="MF_01358"/>
    </source>
</evidence>
<proteinExistence type="inferred from homology"/>